<evidence type="ECO:0000256" key="3">
    <source>
        <dbReference type="ARBA" id="ARBA00022448"/>
    </source>
</evidence>
<evidence type="ECO:0000313" key="7">
    <source>
        <dbReference type="Proteomes" id="UP000268857"/>
    </source>
</evidence>
<protein>
    <submittedName>
        <fullName evidence="6">Sulfate-binding protein</fullName>
    </submittedName>
</protein>
<keyword evidence="5" id="KW-0574">Periplasm</keyword>
<dbReference type="OrthoDB" id="9802127at2"/>
<evidence type="ECO:0000313" key="6">
    <source>
        <dbReference type="EMBL" id="RUR76217.1"/>
    </source>
</evidence>
<dbReference type="AlphaFoldDB" id="A0A3S0XMK8"/>
<sequence>MNSWQRVVTESKQSLLQITNRVRVNSVKGFLSLVLVGMSLSLAIAACSGNSSNSATDNPSANKKRDVEVTLVSFAVTRSAHDAIIPKFAQKWKQEHNQNVRFNQAYGGSGSQTRAVIDGLEADIVHLALALDTKKIEKAGLIEPGWEKEVPNNAVVSRSVAALITRPGNPKGIKTWTDLAKPDIKVITADPKTSGVARWNFLALWNSAIKPGGGEDKALDFVTTVYSNVPILTKDAREATDAFAKQGQGDVLINYENEVILAQQKGGKVNYVVPDVNISIDNPIAVVDKNVDKHGNREVAEAFVEYLFTPEAQQEFAKAGFRPVEVVAQNKEVLKEVADRYPKVNNLGTVQDYGGWDKVQKQFFEDGAVFDQIQSKIRR</sequence>
<evidence type="ECO:0000256" key="4">
    <source>
        <dbReference type="ARBA" id="ARBA00022729"/>
    </source>
</evidence>
<dbReference type="NCBIfam" id="TIGR00971">
    <property type="entry name" value="3a0106s03"/>
    <property type="match status" value="1"/>
</dbReference>
<reference evidence="6 7" key="1">
    <citation type="journal article" date="2019" name="Genome Biol. Evol.">
        <title>Day and night: Metabolic profiles and evolutionary relationships of six axenic non-marine cyanobacteria.</title>
        <authorList>
            <person name="Will S.E."/>
            <person name="Henke P."/>
            <person name="Boedeker C."/>
            <person name="Huang S."/>
            <person name="Brinkmann H."/>
            <person name="Rohde M."/>
            <person name="Jarek M."/>
            <person name="Friedl T."/>
            <person name="Seufert S."/>
            <person name="Schumacher M."/>
            <person name="Overmann J."/>
            <person name="Neumann-Schaal M."/>
            <person name="Petersen J."/>
        </authorList>
    </citation>
    <scope>NUCLEOTIDE SEQUENCE [LARGE SCALE GENOMIC DNA]</scope>
    <source>
        <strain evidence="6 7">PCC 6912</strain>
    </source>
</reference>
<proteinExistence type="inferred from homology"/>
<dbReference type="RefSeq" id="WP_016875988.1">
    <property type="nucleotide sequence ID" value="NZ_AJLN01000093.1"/>
</dbReference>
<dbReference type="Proteomes" id="UP000268857">
    <property type="component" value="Unassembled WGS sequence"/>
</dbReference>
<keyword evidence="7" id="KW-1185">Reference proteome</keyword>
<dbReference type="Pfam" id="PF13531">
    <property type="entry name" value="SBP_bac_11"/>
    <property type="match status" value="1"/>
</dbReference>
<dbReference type="GO" id="GO:0042597">
    <property type="term" value="C:periplasmic space"/>
    <property type="evidence" value="ECO:0007669"/>
    <property type="project" value="UniProtKB-SubCell"/>
</dbReference>
<evidence type="ECO:0000256" key="1">
    <source>
        <dbReference type="ARBA" id="ARBA00004418"/>
    </source>
</evidence>
<keyword evidence="4" id="KW-0732">Signal</keyword>
<dbReference type="STRING" id="211165.GCA_000317285_03448"/>
<dbReference type="Gene3D" id="3.40.190.10">
    <property type="entry name" value="Periplasmic binding protein-like II"/>
    <property type="match status" value="2"/>
</dbReference>
<dbReference type="PANTHER" id="PTHR30368">
    <property type="entry name" value="SULFATE-BINDING PROTEIN"/>
    <property type="match status" value="1"/>
</dbReference>
<comment type="caution">
    <text evidence="6">The sequence shown here is derived from an EMBL/GenBank/DDBJ whole genome shotgun (WGS) entry which is preliminary data.</text>
</comment>
<dbReference type="EMBL" id="RSCJ01000021">
    <property type="protein sequence ID" value="RUR76217.1"/>
    <property type="molecule type" value="Genomic_DNA"/>
</dbReference>
<dbReference type="InterPro" id="IPR005669">
    <property type="entry name" value="Thiosulph/SO4-bd"/>
</dbReference>
<evidence type="ECO:0000256" key="5">
    <source>
        <dbReference type="ARBA" id="ARBA00022764"/>
    </source>
</evidence>
<comment type="similarity">
    <text evidence="2">Belongs to the prokaryotic sulfate-binding protein family.</text>
</comment>
<dbReference type="SUPFAM" id="SSF53850">
    <property type="entry name" value="Periplasmic binding protein-like II"/>
    <property type="match status" value="1"/>
</dbReference>
<accession>A0A3S0XMK8</accession>
<gene>
    <name evidence="6" type="primary">sbpA</name>
    <name evidence="6" type="ORF">PCC6912_43890</name>
</gene>
<dbReference type="CDD" id="cd01005">
    <property type="entry name" value="PBP2_CysP"/>
    <property type="match status" value="1"/>
</dbReference>
<keyword evidence="3" id="KW-0813">Transport</keyword>
<dbReference type="GO" id="GO:1902358">
    <property type="term" value="P:sulfate transmembrane transport"/>
    <property type="evidence" value="ECO:0007669"/>
    <property type="project" value="InterPro"/>
</dbReference>
<organism evidence="6 7">
    <name type="scientific">Chlorogloeopsis fritschii PCC 6912</name>
    <dbReference type="NCBI Taxonomy" id="211165"/>
    <lineage>
        <taxon>Bacteria</taxon>
        <taxon>Bacillati</taxon>
        <taxon>Cyanobacteriota</taxon>
        <taxon>Cyanophyceae</taxon>
        <taxon>Nostocales</taxon>
        <taxon>Chlorogloeopsidaceae</taxon>
        <taxon>Chlorogloeopsis</taxon>
    </lineage>
</organism>
<comment type="subcellular location">
    <subcellularLocation>
        <location evidence="1">Periplasm</location>
    </subcellularLocation>
</comment>
<dbReference type="GO" id="GO:0140104">
    <property type="term" value="F:molecular carrier activity"/>
    <property type="evidence" value="ECO:0007669"/>
    <property type="project" value="InterPro"/>
</dbReference>
<dbReference type="PANTHER" id="PTHR30368:SF2">
    <property type="entry name" value="SULFATE-BINDING PROTEIN"/>
    <property type="match status" value="1"/>
</dbReference>
<name>A0A3S0XMK8_CHLFR</name>
<evidence type="ECO:0000256" key="2">
    <source>
        <dbReference type="ARBA" id="ARBA00006099"/>
    </source>
</evidence>